<evidence type="ECO:0000256" key="7">
    <source>
        <dbReference type="ARBA" id="ARBA00038093"/>
    </source>
</evidence>
<name>A0A1H5W1N0_9ACTN</name>
<keyword evidence="6" id="KW-0460">Magnesium</keyword>
<keyword evidence="4" id="KW-0479">Metal-binding</keyword>
<dbReference type="Proteomes" id="UP000236723">
    <property type="component" value="Unassembled WGS sequence"/>
</dbReference>
<evidence type="ECO:0000313" key="9">
    <source>
        <dbReference type="EMBL" id="SEF92707.1"/>
    </source>
</evidence>
<dbReference type="EMBL" id="FNVO01000002">
    <property type="protein sequence ID" value="SEF92707.1"/>
    <property type="molecule type" value="Genomic_DNA"/>
</dbReference>
<evidence type="ECO:0000313" key="10">
    <source>
        <dbReference type="Proteomes" id="UP000236723"/>
    </source>
</evidence>
<dbReference type="RefSeq" id="WP_103936768.1">
    <property type="nucleotide sequence ID" value="NZ_FNVO01000002.1"/>
</dbReference>
<keyword evidence="3" id="KW-0540">Nuclease</keyword>
<dbReference type="GO" id="GO:0046872">
    <property type="term" value="F:metal ion binding"/>
    <property type="evidence" value="ECO:0007669"/>
    <property type="project" value="UniProtKB-KW"/>
</dbReference>
<dbReference type="PANTHER" id="PTHR33653:SF1">
    <property type="entry name" value="RIBONUCLEASE VAPC2"/>
    <property type="match status" value="1"/>
</dbReference>
<evidence type="ECO:0000256" key="4">
    <source>
        <dbReference type="ARBA" id="ARBA00022723"/>
    </source>
</evidence>
<dbReference type="SUPFAM" id="SSF88723">
    <property type="entry name" value="PIN domain-like"/>
    <property type="match status" value="1"/>
</dbReference>
<evidence type="ECO:0000259" key="8">
    <source>
        <dbReference type="Pfam" id="PF01850"/>
    </source>
</evidence>
<feature type="domain" description="PIN" evidence="8">
    <location>
        <begin position="4"/>
        <end position="123"/>
    </location>
</feature>
<evidence type="ECO:0000256" key="1">
    <source>
        <dbReference type="ARBA" id="ARBA00001946"/>
    </source>
</evidence>
<dbReference type="GO" id="GO:0004518">
    <property type="term" value="F:nuclease activity"/>
    <property type="evidence" value="ECO:0007669"/>
    <property type="project" value="UniProtKB-KW"/>
</dbReference>
<dbReference type="OrthoDB" id="9799448at2"/>
<gene>
    <name evidence="9" type="ORF">SAMN04489712_102534</name>
</gene>
<comment type="similarity">
    <text evidence="7">Belongs to the PINc/VapC protein family.</text>
</comment>
<evidence type="ECO:0000256" key="3">
    <source>
        <dbReference type="ARBA" id="ARBA00022722"/>
    </source>
</evidence>
<accession>A0A1H5W1N0</accession>
<dbReference type="PANTHER" id="PTHR33653">
    <property type="entry name" value="RIBONUCLEASE VAPC2"/>
    <property type="match status" value="1"/>
</dbReference>
<dbReference type="AlphaFoldDB" id="A0A1H5W1N0"/>
<sequence>MDRVVLDTDVASLSLKRRVPSPVMTRLIGKQPCITFITLGELTQWAELRQWGRRNREALDHWLNGVIVLPYTDDVAVTWGRISAAAIRRGRPRPANDSWIAACALAYGLPLATLNAKDFEDFAAHEGLHLITS</sequence>
<dbReference type="Pfam" id="PF01850">
    <property type="entry name" value="PIN"/>
    <property type="match status" value="1"/>
</dbReference>
<dbReference type="InterPro" id="IPR002716">
    <property type="entry name" value="PIN_dom"/>
</dbReference>
<dbReference type="InterPro" id="IPR029060">
    <property type="entry name" value="PIN-like_dom_sf"/>
</dbReference>
<dbReference type="Gene3D" id="3.40.50.1010">
    <property type="entry name" value="5'-nuclease"/>
    <property type="match status" value="1"/>
</dbReference>
<reference evidence="10" key="1">
    <citation type="submission" date="2016-10" db="EMBL/GenBank/DDBJ databases">
        <authorList>
            <person name="Varghese N."/>
            <person name="Submissions S."/>
        </authorList>
    </citation>
    <scope>NUCLEOTIDE SEQUENCE [LARGE SCALE GENOMIC DNA]</scope>
    <source>
        <strain evidence="10">DSM 43163</strain>
    </source>
</reference>
<evidence type="ECO:0000256" key="2">
    <source>
        <dbReference type="ARBA" id="ARBA00022649"/>
    </source>
</evidence>
<evidence type="ECO:0000256" key="5">
    <source>
        <dbReference type="ARBA" id="ARBA00022801"/>
    </source>
</evidence>
<comment type="cofactor">
    <cofactor evidence="1">
        <name>Mg(2+)</name>
        <dbReference type="ChEBI" id="CHEBI:18420"/>
    </cofactor>
</comment>
<dbReference type="InterPro" id="IPR050556">
    <property type="entry name" value="Type_II_TA_system_RNase"/>
</dbReference>
<dbReference type="GO" id="GO:0016787">
    <property type="term" value="F:hydrolase activity"/>
    <property type="evidence" value="ECO:0007669"/>
    <property type="project" value="UniProtKB-KW"/>
</dbReference>
<keyword evidence="5" id="KW-0378">Hydrolase</keyword>
<protein>
    <recommendedName>
        <fullName evidence="8">PIN domain-containing protein</fullName>
    </recommendedName>
</protein>
<keyword evidence="10" id="KW-1185">Reference proteome</keyword>
<evidence type="ECO:0000256" key="6">
    <source>
        <dbReference type="ARBA" id="ARBA00022842"/>
    </source>
</evidence>
<proteinExistence type="inferred from homology"/>
<dbReference type="CDD" id="cd18749">
    <property type="entry name" value="PIN_VapC4-5_FitB-like"/>
    <property type="match status" value="1"/>
</dbReference>
<keyword evidence="2" id="KW-1277">Toxin-antitoxin system</keyword>
<organism evidence="9 10">
    <name type="scientific">Thermomonospora echinospora</name>
    <dbReference type="NCBI Taxonomy" id="1992"/>
    <lineage>
        <taxon>Bacteria</taxon>
        <taxon>Bacillati</taxon>
        <taxon>Actinomycetota</taxon>
        <taxon>Actinomycetes</taxon>
        <taxon>Streptosporangiales</taxon>
        <taxon>Thermomonosporaceae</taxon>
        <taxon>Thermomonospora</taxon>
    </lineage>
</organism>